<dbReference type="SUPFAM" id="SSF52540">
    <property type="entry name" value="P-loop containing nucleoside triphosphate hydrolases"/>
    <property type="match status" value="1"/>
</dbReference>
<evidence type="ECO:0000256" key="11">
    <source>
        <dbReference type="ARBA" id="ARBA00034617"/>
    </source>
</evidence>
<dbReference type="GO" id="GO:0000725">
    <property type="term" value="P:recombinational repair"/>
    <property type="evidence" value="ECO:0007669"/>
    <property type="project" value="TreeGrafter"/>
</dbReference>
<dbReference type="RefSeq" id="WP_008847742.1">
    <property type="nucleotide sequence ID" value="NZ_AOJH01000037.1"/>
</dbReference>
<dbReference type="PANTHER" id="PTHR11070">
    <property type="entry name" value="UVRD / RECB / PCRA DNA HELICASE FAMILY MEMBER"/>
    <property type="match status" value="1"/>
</dbReference>
<dbReference type="Gene3D" id="3.40.50.300">
    <property type="entry name" value="P-loop containing nucleotide triphosphate hydrolases"/>
    <property type="match status" value="4"/>
</dbReference>
<evidence type="ECO:0000256" key="13">
    <source>
        <dbReference type="ARBA" id="ARBA00048988"/>
    </source>
</evidence>
<organism evidence="18 19">
    <name type="scientific">Halorubrum kocurii JCM 14978</name>
    <dbReference type="NCBI Taxonomy" id="1230456"/>
    <lineage>
        <taxon>Archaea</taxon>
        <taxon>Methanobacteriati</taxon>
        <taxon>Methanobacteriota</taxon>
        <taxon>Stenosarchaea group</taxon>
        <taxon>Halobacteria</taxon>
        <taxon>Halobacteriales</taxon>
        <taxon>Haloferacaceae</taxon>
        <taxon>Halorubrum</taxon>
    </lineage>
</organism>
<feature type="compositionally biased region" description="Basic and acidic residues" evidence="15">
    <location>
        <begin position="1077"/>
        <end position="1093"/>
    </location>
</feature>
<evidence type="ECO:0000256" key="9">
    <source>
        <dbReference type="ARBA" id="ARBA00023204"/>
    </source>
</evidence>
<comment type="catalytic activity">
    <reaction evidence="13">
        <text>ATP + H2O = ADP + phosphate + H(+)</text>
        <dbReference type="Rhea" id="RHEA:13065"/>
        <dbReference type="ChEBI" id="CHEBI:15377"/>
        <dbReference type="ChEBI" id="CHEBI:15378"/>
        <dbReference type="ChEBI" id="CHEBI:30616"/>
        <dbReference type="ChEBI" id="CHEBI:43474"/>
        <dbReference type="ChEBI" id="CHEBI:456216"/>
        <dbReference type="EC" id="5.6.2.4"/>
    </reaction>
</comment>
<dbReference type="STRING" id="1230456.C468_05021"/>
<feature type="region of interest" description="Disordered" evidence="15">
    <location>
        <begin position="1075"/>
        <end position="1094"/>
    </location>
</feature>
<evidence type="ECO:0000259" key="17">
    <source>
        <dbReference type="PROSITE" id="PS51217"/>
    </source>
</evidence>
<dbReference type="InterPro" id="IPR014017">
    <property type="entry name" value="DNA_helicase_UvrD-like_C"/>
</dbReference>
<dbReference type="InterPro" id="IPR000212">
    <property type="entry name" value="DNA_helicase_UvrD/REP"/>
</dbReference>
<evidence type="ECO:0000256" key="12">
    <source>
        <dbReference type="ARBA" id="ARBA00034808"/>
    </source>
</evidence>
<evidence type="ECO:0000256" key="15">
    <source>
        <dbReference type="SAM" id="MobiDB-lite"/>
    </source>
</evidence>
<comment type="caution">
    <text evidence="18">The sequence shown here is derived from an EMBL/GenBank/DDBJ whole genome shotgun (WGS) entry which is preliminary data.</text>
</comment>
<feature type="domain" description="UvrD-like helicase C-terminal" evidence="17">
    <location>
        <begin position="545"/>
        <end position="848"/>
    </location>
</feature>
<dbReference type="PROSITE" id="PS51217">
    <property type="entry name" value="UVRD_HELICASE_CTER"/>
    <property type="match status" value="1"/>
</dbReference>
<feature type="compositionally biased region" description="Basic and acidic residues" evidence="15">
    <location>
        <begin position="1"/>
        <end position="14"/>
    </location>
</feature>
<feature type="domain" description="UvrD-like helicase ATP-binding" evidence="16">
    <location>
        <begin position="18"/>
        <end position="524"/>
    </location>
</feature>
<dbReference type="GO" id="GO:0043138">
    <property type="term" value="F:3'-5' DNA helicase activity"/>
    <property type="evidence" value="ECO:0007669"/>
    <property type="project" value="UniProtKB-EC"/>
</dbReference>
<evidence type="ECO:0000256" key="14">
    <source>
        <dbReference type="PROSITE-ProRule" id="PRU00560"/>
    </source>
</evidence>
<keyword evidence="4 14" id="KW-0378">Hydrolase</keyword>
<evidence type="ECO:0000256" key="5">
    <source>
        <dbReference type="ARBA" id="ARBA00022806"/>
    </source>
</evidence>
<dbReference type="Pfam" id="PF12705">
    <property type="entry name" value="PDDEXK_1"/>
    <property type="match status" value="1"/>
</dbReference>
<evidence type="ECO:0000256" key="1">
    <source>
        <dbReference type="ARBA" id="ARBA00022722"/>
    </source>
</evidence>
<keyword evidence="10" id="KW-0413">Isomerase</keyword>
<reference evidence="18 19" key="1">
    <citation type="journal article" date="2014" name="PLoS Genet.">
        <title>Phylogenetically driven sequencing of extremely halophilic archaea reveals strategies for static and dynamic osmo-response.</title>
        <authorList>
            <person name="Becker E.A."/>
            <person name="Seitzer P.M."/>
            <person name="Tritt A."/>
            <person name="Larsen D."/>
            <person name="Krusor M."/>
            <person name="Yao A.I."/>
            <person name="Wu D."/>
            <person name="Madern D."/>
            <person name="Eisen J.A."/>
            <person name="Darling A.E."/>
            <person name="Facciotti M.T."/>
        </authorList>
    </citation>
    <scope>NUCLEOTIDE SEQUENCE [LARGE SCALE GENOMIC DNA]</scope>
    <source>
        <strain evidence="18 19">JCM 14978</strain>
    </source>
</reference>
<keyword evidence="2 14" id="KW-0547">Nucleotide-binding</keyword>
<dbReference type="OrthoDB" id="203178at2157"/>
<dbReference type="GO" id="GO:0005524">
    <property type="term" value="F:ATP binding"/>
    <property type="evidence" value="ECO:0007669"/>
    <property type="project" value="UniProtKB-UniRule"/>
</dbReference>
<keyword evidence="6" id="KW-0269">Exonuclease</keyword>
<dbReference type="InterPro" id="IPR014016">
    <property type="entry name" value="UvrD-like_ATP-bd"/>
</dbReference>
<evidence type="ECO:0000313" key="19">
    <source>
        <dbReference type="Proteomes" id="UP000011546"/>
    </source>
</evidence>
<dbReference type="PROSITE" id="PS51198">
    <property type="entry name" value="UVRD_HELICASE_ATP_BIND"/>
    <property type="match status" value="1"/>
</dbReference>
<keyword evidence="19" id="KW-1185">Reference proteome</keyword>
<evidence type="ECO:0000313" key="18">
    <source>
        <dbReference type="EMBL" id="EMA66162.1"/>
    </source>
</evidence>
<name>M0P7M6_9EURY</name>
<dbReference type="InterPro" id="IPR038726">
    <property type="entry name" value="PDDEXK_AddAB-type"/>
</dbReference>
<evidence type="ECO:0000256" key="7">
    <source>
        <dbReference type="ARBA" id="ARBA00022840"/>
    </source>
</evidence>
<evidence type="ECO:0000256" key="4">
    <source>
        <dbReference type="ARBA" id="ARBA00022801"/>
    </source>
</evidence>
<dbReference type="GO" id="GO:0004527">
    <property type="term" value="F:exonuclease activity"/>
    <property type="evidence" value="ECO:0007669"/>
    <property type="project" value="UniProtKB-KW"/>
</dbReference>
<evidence type="ECO:0000256" key="2">
    <source>
        <dbReference type="ARBA" id="ARBA00022741"/>
    </source>
</evidence>
<evidence type="ECO:0000256" key="8">
    <source>
        <dbReference type="ARBA" id="ARBA00023125"/>
    </source>
</evidence>
<comment type="catalytic activity">
    <reaction evidence="11">
        <text>Couples ATP hydrolysis with the unwinding of duplex DNA by translocating in the 3'-5' direction.</text>
        <dbReference type="EC" id="5.6.2.4"/>
    </reaction>
</comment>
<keyword evidence="1" id="KW-0540">Nuclease</keyword>
<dbReference type="PANTHER" id="PTHR11070:SF23">
    <property type="entry name" value="RECBCD ENZYME SUBUNIT RECB"/>
    <property type="match status" value="1"/>
</dbReference>
<dbReference type="Proteomes" id="UP000011546">
    <property type="component" value="Unassembled WGS sequence"/>
</dbReference>
<keyword evidence="5 14" id="KW-0347">Helicase</keyword>
<keyword evidence="3" id="KW-0227">DNA damage</keyword>
<dbReference type="Pfam" id="PF00580">
    <property type="entry name" value="UvrD-helicase"/>
    <property type="match status" value="1"/>
</dbReference>
<accession>M0P7M6</accession>
<dbReference type="PATRIC" id="fig|1230456.3.peg.977"/>
<dbReference type="GO" id="GO:0005829">
    <property type="term" value="C:cytosol"/>
    <property type="evidence" value="ECO:0007669"/>
    <property type="project" value="TreeGrafter"/>
</dbReference>
<keyword evidence="9" id="KW-0234">DNA repair</keyword>
<dbReference type="GO" id="GO:0009338">
    <property type="term" value="C:exodeoxyribonuclease V complex"/>
    <property type="evidence" value="ECO:0007669"/>
    <property type="project" value="TreeGrafter"/>
</dbReference>
<dbReference type="Pfam" id="PF13361">
    <property type="entry name" value="UvrD_C"/>
    <property type="match status" value="2"/>
</dbReference>
<keyword evidence="7 14" id="KW-0067">ATP-binding</keyword>
<evidence type="ECO:0000256" key="10">
    <source>
        <dbReference type="ARBA" id="ARBA00023235"/>
    </source>
</evidence>
<sequence length="1290" mass="143502">MTDDTHTDDSHPAGDNDIPLTRAQQRAARTIDRNVTVKAGAGTGKTTTLTERYLTILRAHLDGPESLTAGNGEPAYHVPDDIDRITDPAAARRLPERIVVTTFTDRAAEDLKRSIREKIRDRLADIDDPDQWAVWRAAADGVEAGYIDTTHGFCSRILEEYAVTHPAVDPDFDVLEAGETAQLRTTVATELVESNPPKTQKLAPVFDRTKLVDVLAGLIAEPDMTGHWIDEIRDLEDLDEYEAYLVELHPLDVDPNHLLDTVREDLDTLRELYGDDEVSDRLGTNPMKRVGNEILDFYEDLTSMDVEAMSPITQLSLCLTLCDILTNGDGDRYGDGTYYGNKSFRESDGQTAVRFREAMDSVLDALEPDAQPTDVSVDPDRDAHDLLIALADLADTALTKYDDRKQQRGVLDYNDLIGHALTFLTDTNTEATDRLREDLWYVMVDEFQDTNTRQWQLVQALTSDSDPFDADNVCVVGDIKQSIYRFRDADVTVFDDAADTIHAANTTNGSSVCDPALTTNFRTLPETLRGINGLFDCVFGYGDDEPYEAVSAPLIAGRDTPTDLDPITEYLPVPVDADLRDRYLSPDHDLTDLPESEPGDIEATAIANRIAELLNDETLVTDHDDDTDDDTRPVTPDDIAVLIRSRSDLKDYERGLRGANLPYTVIKGEGFYDTPEIRAFTALLDALADPTDDIALYAAARSPLCGLTDTQLATAHDPGDTLWTSLQASDDPDVTSVVTDLERWRAYAGTDDIPGATADSWVALADRILEETGYLAAIAADERGTTALANIDKLRDKLREFDASGVPSLDRVTTRLTNHAEQARKEPEANDATDATGVRIMTVHEAKGQEYPVVVVPGLGKGFNDKARLSNGSIEYERVPIDGERRPVLGLNVPTDDRTDTNATLMRHVARDRRRAEEHAEEKRVLYVAATRAEDHLILTGRHTADNDHETGIEQPDPDNPSSYRDWVQPALFGDDDGAVRNWNTLETDGSFTVTHPYDINGTTDHGKITVRCPPDTERYDHDPDPISASTHRSAYEYEHPWEFTLSASDLSRIPAGTAQLQRHDDTHQVTATAVTHDADNSDGHDSPNRNTRDIPAAIYGHAVHRLCETRPPVEYRRPVIDQAIQEQHDRTPGLTDDTYPDSAYDAIETAAASAIHYLDDFHADLDVQQTHDEYYIELTLDTGTVSGFIDHLIVTPKTYHVIDYKTDRKPSTETTEEFLDERATHHQPQIQAYAAALSQQDPTRDVAATLYFTDVEDTYTWESTEFTHAFSNTIHQIELLLDDTPVHID</sequence>
<dbReference type="InterPro" id="IPR011604">
    <property type="entry name" value="PDDEXK-like_dom_sf"/>
</dbReference>
<feature type="region of interest" description="Disordered" evidence="15">
    <location>
        <begin position="1"/>
        <end position="21"/>
    </location>
</feature>
<dbReference type="InterPro" id="IPR027417">
    <property type="entry name" value="P-loop_NTPase"/>
</dbReference>
<proteinExistence type="predicted"/>
<dbReference type="Gene3D" id="3.90.320.10">
    <property type="match status" value="1"/>
</dbReference>
<gene>
    <name evidence="18" type="ORF">C468_05021</name>
</gene>
<dbReference type="InterPro" id="IPR011335">
    <property type="entry name" value="Restrct_endonuc-II-like"/>
</dbReference>
<feature type="region of interest" description="Disordered" evidence="15">
    <location>
        <begin position="943"/>
        <end position="962"/>
    </location>
</feature>
<dbReference type="EMBL" id="AOJH01000037">
    <property type="protein sequence ID" value="EMA66162.1"/>
    <property type="molecule type" value="Genomic_DNA"/>
</dbReference>
<dbReference type="EC" id="5.6.2.4" evidence="12"/>
<evidence type="ECO:0000256" key="6">
    <source>
        <dbReference type="ARBA" id="ARBA00022839"/>
    </source>
</evidence>
<feature type="compositionally biased region" description="Basic and acidic residues" evidence="15">
    <location>
        <begin position="943"/>
        <end position="952"/>
    </location>
</feature>
<feature type="binding site" evidence="14">
    <location>
        <begin position="39"/>
        <end position="46"/>
    </location>
    <ligand>
        <name>ATP</name>
        <dbReference type="ChEBI" id="CHEBI:30616"/>
    </ligand>
</feature>
<evidence type="ECO:0000256" key="3">
    <source>
        <dbReference type="ARBA" id="ARBA00022763"/>
    </source>
</evidence>
<dbReference type="SUPFAM" id="SSF52980">
    <property type="entry name" value="Restriction endonuclease-like"/>
    <property type="match status" value="1"/>
</dbReference>
<dbReference type="GO" id="GO:0003677">
    <property type="term" value="F:DNA binding"/>
    <property type="evidence" value="ECO:0007669"/>
    <property type="project" value="UniProtKB-KW"/>
</dbReference>
<evidence type="ECO:0000259" key="16">
    <source>
        <dbReference type="PROSITE" id="PS51198"/>
    </source>
</evidence>
<keyword evidence="8" id="KW-0238">DNA-binding</keyword>
<protein>
    <recommendedName>
        <fullName evidence="12">DNA 3'-5' helicase</fullName>
        <ecNumber evidence="12">5.6.2.4</ecNumber>
    </recommendedName>
</protein>